<name>A0A4R4NAS7_9ACTN</name>
<dbReference type="RefSeq" id="WP_132333674.1">
    <property type="nucleotide sequence ID" value="NZ_SMJZ01000060.1"/>
</dbReference>
<dbReference type="OrthoDB" id="3535414at2"/>
<comment type="caution">
    <text evidence="2">The sequence shown here is derived from an EMBL/GenBank/DDBJ whole genome shotgun (WGS) entry which is preliminary data.</text>
</comment>
<evidence type="ECO:0000313" key="2">
    <source>
        <dbReference type="EMBL" id="TDC06045.1"/>
    </source>
</evidence>
<keyword evidence="1" id="KW-1133">Transmembrane helix</keyword>
<reference evidence="2 3" key="1">
    <citation type="submission" date="2019-02" db="EMBL/GenBank/DDBJ databases">
        <title>Draft genome sequences of novel Actinobacteria.</title>
        <authorList>
            <person name="Sahin N."/>
            <person name="Ay H."/>
            <person name="Saygin H."/>
        </authorList>
    </citation>
    <scope>NUCLEOTIDE SEQUENCE [LARGE SCALE GENOMIC DNA]</scope>
    <source>
        <strain evidence="2 3">KC201</strain>
    </source>
</reference>
<organism evidence="2 3">
    <name type="scientific">Nonomuraea longispora</name>
    <dbReference type="NCBI Taxonomy" id="1848320"/>
    <lineage>
        <taxon>Bacteria</taxon>
        <taxon>Bacillati</taxon>
        <taxon>Actinomycetota</taxon>
        <taxon>Actinomycetes</taxon>
        <taxon>Streptosporangiales</taxon>
        <taxon>Streptosporangiaceae</taxon>
        <taxon>Nonomuraea</taxon>
    </lineage>
</organism>
<evidence type="ECO:0000256" key="1">
    <source>
        <dbReference type="SAM" id="Phobius"/>
    </source>
</evidence>
<proteinExistence type="predicted"/>
<protein>
    <recommendedName>
        <fullName evidence="4">Lipopolysaccharide biosynthesis protein</fullName>
    </recommendedName>
</protein>
<feature type="transmembrane region" description="Helical" evidence="1">
    <location>
        <begin position="150"/>
        <end position="171"/>
    </location>
</feature>
<keyword evidence="1" id="KW-0812">Transmembrane</keyword>
<evidence type="ECO:0000313" key="3">
    <source>
        <dbReference type="Proteomes" id="UP000295157"/>
    </source>
</evidence>
<dbReference type="Proteomes" id="UP000295157">
    <property type="component" value="Unassembled WGS sequence"/>
</dbReference>
<dbReference type="AlphaFoldDB" id="A0A4R4NAS7"/>
<evidence type="ECO:0008006" key="4">
    <source>
        <dbReference type="Google" id="ProtNLM"/>
    </source>
</evidence>
<keyword evidence="3" id="KW-1185">Reference proteome</keyword>
<dbReference type="EMBL" id="SMJZ01000060">
    <property type="protein sequence ID" value="TDC06045.1"/>
    <property type="molecule type" value="Genomic_DNA"/>
</dbReference>
<keyword evidence="1" id="KW-0472">Membrane</keyword>
<accession>A0A4R4NAS7</accession>
<sequence>MTWNRARIMSVLARWWLPLSLTLGATGGAVYAVASDAVYSADAYVVVVAGGDPAQAIDFASAYARISAHPGLLTGDETEWDSLSVAASPDAPLVRLTSVAPTAWVAADRANRAATALITYANRHATDTRVRLAPFASASIPAHPSAPVPLVGIAVGGFGAALVAGLVRLAAPQALRQVRREEPAPVLTGAKA</sequence>
<gene>
    <name evidence="2" type="ORF">E1267_17695</name>
</gene>